<evidence type="ECO:0000313" key="1">
    <source>
        <dbReference type="EMBL" id="DAD74626.1"/>
    </source>
</evidence>
<proteinExistence type="predicted"/>
<organism evidence="1">
    <name type="scientific">Myoviridae sp. ctZgq1</name>
    <dbReference type="NCBI Taxonomy" id="2826666"/>
    <lineage>
        <taxon>Viruses</taxon>
        <taxon>Duplodnaviria</taxon>
        <taxon>Heunggongvirae</taxon>
        <taxon>Uroviricota</taxon>
        <taxon>Caudoviricetes</taxon>
    </lineage>
</organism>
<sequence length="117" mass="13435">MFYYPTVDDYETVVSTIKYTLQNKGYRGSFTIDVISEMKGAGLFNTDILNTLDREDIDKINKTSKDLRMRLEGDILVVEFIDETGKVLNTDYLEEDSYMNESIIVGIEVVGAKLYEH</sequence>
<name>A0A8S5LXH5_9CAUD</name>
<accession>A0A8S5LXH5</accession>
<dbReference type="EMBL" id="BK014762">
    <property type="protein sequence ID" value="DAD74626.1"/>
    <property type="molecule type" value="Genomic_DNA"/>
</dbReference>
<reference evidence="1" key="1">
    <citation type="journal article" date="2021" name="Proc. Natl. Acad. Sci. U.S.A.">
        <title>A Catalog of Tens of Thousands of Viruses from Human Metagenomes Reveals Hidden Associations with Chronic Diseases.</title>
        <authorList>
            <person name="Tisza M.J."/>
            <person name="Buck C.B."/>
        </authorList>
    </citation>
    <scope>NUCLEOTIDE SEQUENCE</scope>
    <source>
        <strain evidence="1">CtZgq1</strain>
    </source>
</reference>
<protein>
    <submittedName>
        <fullName evidence="1">Uncharacterized protein</fullName>
    </submittedName>
</protein>